<dbReference type="AlphaFoldDB" id="A0A4Y2L3Z7"/>
<accession>A0A4Y2L3Z7</accession>
<evidence type="ECO:0000313" key="1">
    <source>
        <dbReference type="EMBL" id="GBN08523.1"/>
    </source>
</evidence>
<gene>
    <name evidence="1" type="ORF">AVEN_5832_1</name>
</gene>
<protein>
    <submittedName>
        <fullName evidence="1">Uncharacterized protein</fullName>
    </submittedName>
</protein>
<keyword evidence="2" id="KW-1185">Reference proteome</keyword>
<proteinExistence type="predicted"/>
<name>A0A4Y2L3Z7_ARAVE</name>
<reference evidence="1 2" key="1">
    <citation type="journal article" date="2019" name="Sci. Rep.">
        <title>Orb-weaving spider Araneus ventricosus genome elucidates the spidroin gene catalogue.</title>
        <authorList>
            <person name="Kono N."/>
            <person name="Nakamura H."/>
            <person name="Ohtoshi R."/>
            <person name="Moran D.A.P."/>
            <person name="Shinohara A."/>
            <person name="Yoshida Y."/>
            <person name="Fujiwara M."/>
            <person name="Mori M."/>
            <person name="Tomita M."/>
            <person name="Arakawa K."/>
        </authorList>
    </citation>
    <scope>NUCLEOTIDE SEQUENCE [LARGE SCALE GENOMIC DNA]</scope>
</reference>
<evidence type="ECO:0000313" key="2">
    <source>
        <dbReference type="Proteomes" id="UP000499080"/>
    </source>
</evidence>
<comment type="caution">
    <text evidence="1">The sequence shown here is derived from an EMBL/GenBank/DDBJ whole genome shotgun (WGS) entry which is preliminary data.</text>
</comment>
<dbReference type="EMBL" id="BGPR01005270">
    <property type="protein sequence ID" value="GBN08523.1"/>
    <property type="molecule type" value="Genomic_DNA"/>
</dbReference>
<dbReference type="Proteomes" id="UP000499080">
    <property type="component" value="Unassembled WGS sequence"/>
</dbReference>
<sequence length="125" mass="14323">MKISDHIDKDVPIIAMGDFTVDVKRNDKEFGFMKEHFDLNMVPTNYPNTLGNSYIDSIFTRNMSPELLNYDDVPMDGWDLIKFPSYTQAADRTVKLVNEASRKRVGPQNRDGFVTAILESIKQMS</sequence>
<organism evidence="1 2">
    <name type="scientific">Araneus ventricosus</name>
    <name type="common">Orbweaver spider</name>
    <name type="synonym">Epeira ventricosa</name>
    <dbReference type="NCBI Taxonomy" id="182803"/>
    <lineage>
        <taxon>Eukaryota</taxon>
        <taxon>Metazoa</taxon>
        <taxon>Ecdysozoa</taxon>
        <taxon>Arthropoda</taxon>
        <taxon>Chelicerata</taxon>
        <taxon>Arachnida</taxon>
        <taxon>Araneae</taxon>
        <taxon>Araneomorphae</taxon>
        <taxon>Entelegynae</taxon>
        <taxon>Araneoidea</taxon>
        <taxon>Araneidae</taxon>
        <taxon>Araneus</taxon>
    </lineage>
</organism>